<dbReference type="PROSITE" id="PS51144">
    <property type="entry name" value="ALPHA_CA_2"/>
    <property type="match status" value="1"/>
</dbReference>
<protein>
    <recommendedName>
        <fullName evidence="2">carbonic anhydrase</fullName>
        <ecNumber evidence="2">4.2.1.1</ecNumber>
    </recommendedName>
</protein>
<dbReference type="EMBL" id="CABVQN010000002">
    <property type="protein sequence ID" value="VWC71728.1"/>
    <property type="molecule type" value="Genomic_DNA"/>
</dbReference>
<evidence type="ECO:0000259" key="8">
    <source>
        <dbReference type="PROSITE" id="PS51144"/>
    </source>
</evidence>
<dbReference type="PANTHER" id="PTHR18952:SF265">
    <property type="entry name" value="CARBONIC ANHYDRASE"/>
    <property type="match status" value="1"/>
</dbReference>
<accession>A0A6P2U4Z0</accession>
<keyword evidence="3" id="KW-0479">Metal-binding</keyword>
<dbReference type="AlphaFoldDB" id="A0A6P2U4Z0"/>
<feature type="domain" description="Alpha-carbonic anhydrase" evidence="8">
    <location>
        <begin position="35"/>
        <end position="254"/>
    </location>
</feature>
<name>A0A6P2U4Z0_BURL3</name>
<proteinExistence type="inferred from homology"/>
<reference evidence="9 10" key="1">
    <citation type="submission" date="2019-09" db="EMBL/GenBank/DDBJ databases">
        <authorList>
            <person name="Depoorter E."/>
        </authorList>
    </citation>
    <scope>NUCLEOTIDE SEQUENCE [LARGE SCALE GENOMIC DNA]</scope>
    <source>
        <strain evidence="9">R-39750</strain>
    </source>
</reference>
<dbReference type="RefSeq" id="WP_175010769.1">
    <property type="nucleotide sequence ID" value="NZ_CABVQN010000002.1"/>
</dbReference>
<keyword evidence="4" id="KW-0862">Zinc</keyword>
<keyword evidence="5 9" id="KW-0456">Lyase</keyword>
<evidence type="ECO:0000256" key="2">
    <source>
        <dbReference type="ARBA" id="ARBA00012925"/>
    </source>
</evidence>
<dbReference type="InterPro" id="IPR036398">
    <property type="entry name" value="CA_dom_sf"/>
</dbReference>
<feature type="signal peptide" evidence="7">
    <location>
        <begin position="1"/>
        <end position="26"/>
    </location>
</feature>
<organism evidence="9 10">
    <name type="scientific">Burkholderia lata (strain ATCC 17760 / DSM 23089 / LMG 22485 / NCIMB 9086 / R18194 / 383)</name>
    <dbReference type="NCBI Taxonomy" id="482957"/>
    <lineage>
        <taxon>Bacteria</taxon>
        <taxon>Pseudomonadati</taxon>
        <taxon>Pseudomonadota</taxon>
        <taxon>Betaproteobacteria</taxon>
        <taxon>Burkholderiales</taxon>
        <taxon>Burkholderiaceae</taxon>
        <taxon>Burkholderia</taxon>
        <taxon>Burkholderia cepacia complex</taxon>
    </lineage>
</organism>
<evidence type="ECO:0000313" key="9">
    <source>
        <dbReference type="EMBL" id="VWC71728.1"/>
    </source>
</evidence>
<comment type="catalytic activity">
    <reaction evidence="6">
        <text>hydrogencarbonate + H(+) = CO2 + H2O</text>
        <dbReference type="Rhea" id="RHEA:10748"/>
        <dbReference type="ChEBI" id="CHEBI:15377"/>
        <dbReference type="ChEBI" id="CHEBI:15378"/>
        <dbReference type="ChEBI" id="CHEBI:16526"/>
        <dbReference type="ChEBI" id="CHEBI:17544"/>
        <dbReference type="EC" id="4.2.1.1"/>
    </reaction>
</comment>
<gene>
    <name evidence="9" type="primary">cah</name>
    <name evidence="9" type="ORF">BLA39750_00588</name>
</gene>
<keyword evidence="7" id="KW-0732">Signal</keyword>
<sequence>MNLTKISALVAMTLCMLAATPITARAGGAPAPAHEDFDYDHQRDWHVESGDAQSPVTIAAKDTTHARVYRDENGAIVPHFDRVGAKVIDNGHTIQIVPDKFIGATIRGRHFTLKQIHFHAPAEHPIDGATYPVEGHFVFRSQDGRLAVVAVYYRIGAENAQFDSVMRAVRDKDEAAIGSFDATALLPDHLGTYYHYLGSLTTPPLTENVEWYVLAYPAELSAADIASFTMRYSHNARVAQPLNGRPLLRYDVKR</sequence>
<evidence type="ECO:0000313" key="10">
    <source>
        <dbReference type="Proteomes" id="UP000494110"/>
    </source>
</evidence>
<dbReference type="Pfam" id="PF00194">
    <property type="entry name" value="Carb_anhydrase"/>
    <property type="match status" value="1"/>
</dbReference>
<dbReference type="GO" id="GO:0004089">
    <property type="term" value="F:carbonate dehydratase activity"/>
    <property type="evidence" value="ECO:0007669"/>
    <property type="project" value="UniProtKB-EC"/>
</dbReference>
<dbReference type="Gene3D" id="3.10.200.10">
    <property type="entry name" value="Alpha carbonic anhydrase"/>
    <property type="match status" value="1"/>
</dbReference>
<evidence type="ECO:0000256" key="7">
    <source>
        <dbReference type="SAM" id="SignalP"/>
    </source>
</evidence>
<dbReference type="Proteomes" id="UP000494110">
    <property type="component" value="Unassembled WGS sequence"/>
</dbReference>
<evidence type="ECO:0000256" key="5">
    <source>
        <dbReference type="ARBA" id="ARBA00023239"/>
    </source>
</evidence>
<evidence type="ECO:0000256" key="4">
    <source>
        <dbReference type="ARBA" id="ARBA00022833"/>
    </source>
</evidence>
<dbReference type="CDD" id="cd03124">
    <property type="entry name" value="alpha_CA_prokaryotic_like"/>
    <property type="match status" value="1"/>
</dbReference>
<evidence type="ECO:0000256" key="3">
    <source>
        <dbReference type="ARBA" id="ARBA00022723"/>
    </source>
</evidence>
<dbReference type="GO" id="GO:0008270">
    <property type="term" value="F:zinc ion binding"/>
    <property type="evidence" value="ECO:0007669"/>
    <property type="project" value="InterPro"/>
</dbReference>
<dbReference type="InterPro" id="IPR001148">
    <property type="entry name" value="CA_dom"/>
</dbReference>
<dbReference type="InterPro" id="IPR023561">
    <property type="entry name" value="Carbonic_anhydrase_a-class"/>
</dbReference>
<feature type="chain" id="PRO_5026851519" description="carbonic anhydrase" evidence="7">
    <location>
        <begin position="27"/>
        <end position="254"/>
    </location>
</feature>
<dbReference type="PANTHER" id="PTHR18952">
    <property type="entry name" value="CARBONIC ANHYDRASE"/>
    <property type="match status" value="1"/>
</dbReference>
<dbReference type="InterPro" id="IPR041891">
    <property type="entry name" value="Alpha_CA_prokaryot-like"/>
</dbReference>
<dbReference type="SUPFAM" id="SSF51069">
    <property type="entry name" value="Carbonic anhydrase"/>
    <property type="match status" value="1"/>
</dbReference>
<dbReference type="SMART" id="SM01057">
    <property type="entry name" value="Carb_anhydrase"/>
    <property type="match status" value="1"/>
</dbReference>
<comment type="similarity">
    <text evidence="1">Belongs to the alpha-carbonic anhydrase family.</text>
</comment>
<evidence type="ECO:0000256" key="1">
    <source>
        <dbReference type="ARBA" id="ARBA00010718"/>
    </source>
</evidence>
<dbReference type="EC" id="4.2.1.1" evidence="2"/>
<evidence type="ECO:0000256" key="6">
    <source>
        <dbReference type="ARBA" id="ARBA00048348"/>
    </source>
</evidence>